<dbReference type="InterPro" id="IPR029033">
    <property type="entry name" value="His_PPase_superfam"/>
</dbReference>
<keyword evidence="1" id="KW-0378">Hydrolase</keyword>
<dbReference type="OrthoDB" id="280692at2"/>
<dbReference type="Proteomes" id="UP000008871">
    <property type="component" value="Chromosome"/>
</dbReference>
<dbReference type="InterPro" id="IPR013078">
    <property type="entry name" value="His_Pase_superF_clade-1"/>
</dbReference>
<reference evidence="1 2" key="1">
    <citation type="journal article" date="2006" name="Nat. Biotechnol.">
        <title>Genome sequence of the ubiquitous hydrocarbon-degrading marine bacterium Alcanivorax borkumensis.</title>
        <authorList>
            <person name="Schneiker S."/>
            <person name="Martins dos Santos V.A.P."/>
            <person name="Bartels D."/>
            <person name="Bekel T."/>
            <person name="Brecht M."/>
            <person name="Buhrmester J."/>
            <person name="Chernikova T.N."/>
            <person name="Denaro R."/>
            <person name="Ferrer M."/>
            <person name="Gertler C."/>
            <person name="Goesmann A."/>
            <person name="Golyshina O.V."/>
            <person name="Kaminski F."/>
            <person name="Khachane A.N."/>
            <person name="Lang S."/>
            <person name="Linke B."/>
            <person name="McHardy A.C."/>
            <person name="Meyer F."/>
            <person name="Nechitaylo T."/>
            <person name="Puehler A."/>
            <person name="Regenhardt D."/>
            <person name="Rupp O."/>
            <person name="Sabirova J.S."/>
            <person name="Selbitschka W."/>
            <person name="Yakimov M.M."/>
            <person name="Timmis K.N."/>
            <person name="Vorhoelter F.-J."/>
            <person name="Weidner S."/>
            <person name="Kaiser O."/>
            <person name="Golyshin P.N."/>
        </authorList>
    </citation>
    <scope>NUCLEOTIDE SEQUENCE [LARGE SCALE GENOMIC DNA]</scope>
    <source>
        <strain evidence="2">ATCC 700651 / DSM 11573 / NCIMB 13689 / SK2</strain>
    </source>
</reference>
<dbReference type="HOGENOM" id="CLU_084603_1_0_6"/>
<evidence type="ECO:0000313" key="2">
    <source>
        <dbReference type="Proteomes" id="UP000008871"/>
    </source>
</evidence>
<dbReference type="GO" id="GO:0016787">
    <property type="term" value="F:hydrolase activity"/>
    <property type="evidence" value="ECO:0007669"/>
    <property type="project" value="UniProtKB-KW"/>
</dbReference>
<dbReference type="SUPFAM" id="SSF53254">
    <property type="entry name" value="Phosphoglycerate mutase-like"/>
    <property type="match status" value="1"/>
</dbReference>
<dbReference type="AlphaFoldDB" id="Q0VPG3"/>
<dbReference type="eggNOG" id="COG2062">
    <property type="taxonomic scope" value="Bacteria"/>
</dbReference>
<dbReference type="Pfam" id="PF00300">
    <property type="entry name" value="His_Phos_1"/>
    <property type="match status" value="1"/>
</dbReference>
<gene>
    <name evidence="1" type="primary">sixA</name>
    <name evidence="1" type="ordered locus">ABO_1487</name>
</gene>
<dbReference type="Gene3D" id="3.40.50.1240">
    <property type="entry name" value="Phosphoglycerate mutase-like"/>
    <property type="match status" value="1"/>
</dbReference>
<dbReference type="EC" id="3.1.3.-" evidence="1"/>
<evidence type="ECO:0000313" key="1">
    <source>
        <dbReference type="EMBL" id="CAL16935.1"/>
    </source>
</evidence>
<name>Q0VPG3_ALCBS</name>
<dbReference type="RefSeq" id="WP_011588768.1">
    <property type="nucleotide sequence ID" value="NC_008260.1"/>
</dbReference>
<organism evidence="1 2">
    <name type="scientific">Alcanivorax borkumensis (strain ATCC 700651 / DSM 11573 / NCIMB 13689 / SK2)</name>
    <dbReference type="NCBI Taxonomy" id="393595"/>
    <lineage>
        <taxon>Bacteria</taxon>
        <taxon>Pseudomonadati</taxon>
        <taxon>Pseudomonadota</taxon>
        <taxon>Gammaproteobacteria</taxon>
        <taxon>Oceanospirillales</taxon>
        <taxon>Alcanivoracaceae</taxon>
        <taxon>Alcanivorax</taxon>
    </lineage>
</organism>
<keyword evidence="2" id="KW-1185">Reference proteome</keyword>
<proteinExistence type="predicted"/>
<dbReference type="CDD" id="cd07067">
    <property type="entry name" value="HP_PGM_like"/>
    <property type="match status" value="1"/>
</dbReference>
<dbReference type="KEGG" id="abo:ABO_1487"/>
<protein>
    <submittedName>
        <fullName evidence="1">Putative phosphohistidine phosphatase</fullName>
        <ecNumber evidence="1">3.1.3.-</ecNumber>
    </submittedName>
</protein>
<dbReference type="EMBL" id="AM286690">
    <property type="protein sequence ID" value="CAL16935.1"/>
    <property type="molecule type" value="Genomic_DNA"/>
</dbReference>
<dbReference type="SMART" id="SM00855">
    <property type="entry name" value="PGAM"/>
    <property type="match status" value="1"/>
</dbReference>
<sequence length="158" mass="17013">MKLYLSRHGQAVAQAETDALRPLTEAGQAALLSHWQSLQERGVQISGLIVSPYLRAQQTADCIAQVYPGLPRQECPYLTPDSPPKALFDWLLANPPAADSVLVSHMPLVSQLTASWTGVSERVGFNVGTVACFDVDVTAADGAQLLWLCSPGEEIANR</sequence>
<dbReference type="STRING" id="393595.ABO_1487"/>
<accession>Q0VPG3</accession>